<feature type="compositionally biased region" description="Polar residues" evidence="1">
    <location>
        <begin position="166"/>
        <end position="183"/>
    </location>
</feature>
<dbReference type="AlphaFoldDB" id="A0A409VNH7"/>
<feature type="compositionally biased region" description="Acidic residues" evidence="1">
    <location>
        <begin position="488"/>
        <end position="500"/>
    </location>
</feature>
<dbReference type="Proteomes" id="UP000283269">
    <property type="component" value="Unassembled WGS sequence"/>
</dbReference>
<feature type="compositionally biased region" description="Basic and acidic residues" evidence="1">
    <location>
        <begin position="153"/>
        <end position="165"/>
    </location>
</feature>
<feature type="region of interest" description="Disordered" evidence="1">
    <location>
        <begin position="274"/>
        <end position="539"/>
    </location>
</feature>
<accession>A0A409VNH7</accession>
<sequence>MDFNYCDIHIDTFKTLPFDMQRLDSGATFTETRSPFQQYNVPEGCTTEDICNRIFPGERGNNKYIPRIAGHVLYSTPVSDGGRPFKDVMDCVDWLLETRTSELIEPKEWVFELPGSTDASLAQDESAPTGIVDGDRYAFTTSQSLRSPLKLQLDKTTHNGPEDISKTSQPTQDEDSINVSTPSSDICKTVEDLCDRLERAHAQIKKTRLHCREAAADLYELETVIKKEEILCEDIFHSISKFVKGRVTRRIRREARFAAKYNRLPVEDGDDYYFSDVSDSTSSSDDSNQGGDSDRNDEDDDGGNGEPQSYIPNDVPDRTQTPSRRFATPPTVEQRLRESQWSVSRSSEFPPPTRTYGLKRIHENDVPDQNVSNEVEDDRLEQPSPTKKQRLEEKLDEESSSIGSKTSTNINNLKWKDYPSDSSDESSGSYDGYPSSDKSTGSEDYIMNSDDEVEIQMDCENFLDNPANDSDTGSNGSRDGDFVTYGTNDDDDDASEAYDSDDSRISYFSARSEEKGPPPRKPRSLARSRETLHQDERGNPFTWEWINRDEHEDTIDQKMWRLDWEITQEQVDQRIGEMFDSDFDKYECDDQAFQNFEEN</sequence>
<feature type="compositionally biased region" description="Low complexity" evidence="1">
    <location>
        <begin position="425"/>
        <end position="439"/>
    </location>
</feature>
<feature type="compositionally biased region" description="Low complexity" evidence="1">
    <location>
        <begin position="274"/>
        <end position="291"/>
    </location>
</feature>
<name>A0A409VNH7_PSICY</name>
<reference evidence="2 3" key="1">
    <citation type="journal article" date="2018" name="Evol. Lett.">
        <title>Horizontal gene cluster transfer increased hallucinogenic mushroom diversity.</title>
        <authorList>
            <person name="Reynolds H.T."/>
            <person name="Vijayakumar V."/>
            <person name="Gluck-Thaler E."/>
            <person name="Korotkin H.B."/>
            <person name="Matheny P.B."/>
            <person name="Slot J.C."/>
        </authorList>
    </citation>
    <scope>NUCLEOTIDE SEQUENCE [LARGE SCALE GENOMIC DNA]</scope>
    <source>
        <strain evidence="2 3">2631</strain>
    </source>
</reference>
<gene>
    <name evidence="2" type="ORF">CVT25_009101</name>
</gene>
<keyword evidence="3" id="KW-1185">Reference proteome</keyword>
<feature type="region of interest" description="Disordered" evidence="1">
    <location>
        <begin position="153"/>
        <end position="183"/>
    </location>
</feature>
<feature type="compositionally biased region" description="Basic and acidic residues" evidence="1">
    <location>
        <begin position="527"/>
        <end position="538"/>
    </location>
</feature>
<feature type="compositionally biased region" description="Polar residues" evidence="1">
    <location>
        <begin position="467"/>
        <end position="477"/>
    </location>
</feature>
<evidence type="ECO:0000256" key="1">
    <source>
        <dbReference type="SAM" id="MobiDB-lite"/>
    </source>
</evidence>
<dbReference type="InParanoid" id="A0A409VNH7"/>
<comment type="caution">
    <text evidence="2">The sequence shown here is derived from an EMBL/GenBank/DDBJ whole genome shotgun (WGS) entry which is preliminary data.</text>
</comment>
<feature type="compositionally biased region" description="Polar residues" evidence="1">
    <location>
        <begin position="400"/>
        <end position="412"/>
    </location>
</feature>
<evidence type="ECO:0000313" key="2">
    <source>
        <dbReference type="EMBL" id="PPQ67797.1"/>
    </source>
</evidence>
<protein>
    <submittedName>
        <fullName evidence="2">Uncharacterized protein</fullName>
    </submittedName>
</protein>
<organism evidence="2 3">
    <name type="scientific">Psilocybe cyanescens</name>
    <dbReference type="NCBI Taxonomy" id="93625"/>
    <lineage>
        <taxon>Eukaryota</taxon>
        <taxon>Fungi</taxon>
        <taxon>Dikarya</taxon>
        <taxon>Basidiomycota</taxon>
        <taxon>Agaricomycotina</taxon>
        <taxon>Agaricomycetes</taxon>
        <taxon>Agaricomycetidae</taxon>
        <taxon>Agaricales</taxon>
        <taxon>Agaricineae</taxon>
        <taxon>Strophariaceae</taxon>
        <taxon>Psilocybe</taxon>
    </lineage>
</organism>
<dbReference type="EMBL" id="NHYD01003969">
    <property type="protein sequence ID" value="PPQ67797.1"/>
    <property type="molecule type" value="Genomic_DNA"/>
</dbReference>
<evidence type="ECO:0000313" key="3">
    <source>
        <dbReference type="Proteomes" id="UP000283269"/>
    </source>
</evidence>
<proteinExistence type="predicted"/>